<dbReference type="OrthoDB" id="2414312at2"/>
<dbReference type="Pfam" id="PF13333">
    <property type="entry name" value="rve_2"/>
    <property type="match status" value="1"/>
</dbReference>
<dbReference type="GO" id="GO:0015074">
    <property type="term" value="P:DNA integration"/>
    <property type="evidence" value="ECO:0007669"/>
    <property type="project" value="InterPro"/>
</dbReference>
<dbReference type="AlphaFoldDB" id="A0A3D8YMS6"/>
<proteinExistence type="predicted"/>
<protein>
    <recommendedName>
        <fullName evidence="1">Integrase catalytic domain-containing protein</fullName>
    </recommendedName>
</protein>
<sequence length="71" mass="8275">MISFIINEILINLPYPFLSLASETFYLNSELRSSNTIVIDIVESYIENYNKVRIQQKLGYLSPIEYRKLAA</sequence>
<dbReference type="Proteomes" id="UP000256409">
    <property type="component" value="Unassembled WGS sequence"/>
</dbReference>
<dbReference type="EMBL" id="QQPC01000039">
    <property type="protein sequence ID" value="REA81638.1"/>
    <property type="molecule type" value="Genomic_DNA"/>
</dbReference>
<feature type="domain" description="Integrase catalytic" evidence="1">
    <location>
        <begin position="41"/>
        <end position="68"/>
    </location>
</feature>
<comment type="caution">
    <text evidence="2">The sequence shown here is derived from an EMBL/GenBank/DDBJ whole genome shotgun (WGS) entry which is preliminary data.</text>
</comment>
<evidence type="ECO:0000259" key="1">
    <source>
        <dbReference type="Pfam" id="PF13333"/>
    </source>
</evidence>
<dbReference type="InterPro" id="IPR001584">
    <property type="entry name" value="Integrase_cat-core"/>
</dbReference>
<name>A0A3D8YMS6_STAPS</name>
<accession>A0A3D8YMS6</accession>
<reference evidence="3" key="1">
    <citation type="journal article" date="2018" name="Vet. Microbiol.">
        <title>Molecular epidemiology of methicillin-resistant staphylococci amongst veterinary personnel, personnel-owned pets, patients and the hospital environment of two companion animal veterinary hospitals.</title>
        <authorList>
            <person name="Worthing K.A."/>
            <person name="Brown J."/>
            <person name="Gerber L."/>
            <person name="Abraham S."/>
            <person name="Trott D."/>
            <person name="Norris J.M."/>
        </authorList>
    </citation>
    <scope>NUCLEOTIDE SEQUENCE [LARGE SCALE GENOMIC DNA]</scope>
    <source>
        <strain evidence="3">ST496-2</strain>
    </source>
</reference>
<gene>
    <name evidence="2" type="ORF">DV961_07035</name>
</gene>
<organism evidence="2 3">
    <name type="scientific">Staphylococcus pseudintermedius</name>
    <dbReference type="NCBI Taxonomy" id="283734"/>
    <lineage>
        <taxon>Bacteria</taxon>
        <taxon>Bacillati</taxon>
        <taxon>Bacillota</taxon>
        <taxon>Bacilli</taxon>
        <taxon>Bacillales</taxon>
        <taxon>Staphylococcaceae</taxon>
        <taxon>Staphylococcus</taxon>
        <taxon>Staphylococcus intermedius group</taxon>
    </lineage>
</organism>
<evidence type="ECO:0000313" key="3">
    <source>
        <dbReference type="Proteomes" id="UP000256409"/>
    </source>
</evidence>
<evidence type="ECO:0000313" key="2">
    <source>
        <dbReference type="EMBL" id="REA81638.1"/>
    </source>
</evidence>